<accession>A0A0E9VU48</accession>
<protein>
    <submittedName>
        <fullName evidence="1">Uncharacterized protein</fullName>
    </submittedName>
</protein>
<name>A0A0E9VU48_ANGAN</name>
<dbReference type="EMBL" id="GBXM01027727">
    <property type="protein sequence ID" value="JAH80850.1"/>
    <property type="molecule type" value="Transcribed_RNA"/>
</dbReference>
<reference evidence="1" key="1">
    <citation type="submission" date="2014-11" db="EMBL/GenBank/DDBJ databases">
        <authorList>
            <person name="Amaro Gonzalez C."/>
        </authorList>
    </citation>
    <scope>NUCLEOTIDE SEQUENCE</scope>
</reference>
<organism evidence="1">
    <name type="scientific">Anguilla anguilla</name>
    <name type="common">European freshwater eel</name>
    <name type="synonym">Muraena anguilla</name>
    <dbReference type="NCBI Taxonomy" id="7936"/>
    <lineage>
        <taxon>Eukaryota</taxon>
        <taxon>Metazoa</taxon>
        <taxon>Chordata</taxon>
        <taxon>Craniata</taxon>
        <taxon>Vertebrata</taxon>
        <taxon>Euteleostomi</taxon>
        <taxon>Actinopterygii</taxon>
        <taxon>Neopterygii</taxon>
        <taxon>Teleostei</taxon>
        <taxon>Anguilliformes</taxon>
        <taxon>Anguillidae</taxon>
        <taxon>Anguilla</taxon>
    </lineage>
</organism>
<dbReference type="AlphaFoldDB" id="A0A0E9VU48"/>
<reference evidence="1" key="2">
    <citation type="journal article" date="2015" name="Fish Shellfish Immunol.">
        <title>Early steps in the European eel (Anguilla anguilla)-Vibrio vulnificus interaction in the gills: Role of the RtxA13 toxin.</title>
        <authorList>
            <person name="Callol A."/>
            <person name="Pajuelo D."/>
            <person name="Ebbesson L."/>
            <person name="Teles M."/>
            <person name="MacKenzie S."/>
            <person name="Amaro C."/>
        </authorList>
    </citation>
    <scope>NUCLEOTIDE SEQUENCE</scope>
</reference>
<proteinExistence type="predicted"/>
<sequence length="30" mass="3158">MITSKSPALACRNVHRIPANNLITHPACGA</sequence>
<evidence type="ECO:0000313" key="1">
    <source>
        <dbReference type="EMBL" id="JAH80850.1"/>
    </source>
</evidence>